<evidence type="ECO:0000256" key="1">
    <source>
        <dbReference type="ARBA" id="ARBA00004167"/>
    </source>
</evidence>
<evidence type="ECO:0000313" key="8">
    <source>
        <dbReference type="EnsemblPlants" id="ONIVA12G03240.1"/>
    </source>
</evidence>
<dbReference type="Proteomes" id="UP000006591">
    <property type="component" value="Chromosome 12"/>
</dbReference>
<evidence type="ECO:0000256" key="6">
    <source>
        <dbReference type="SAM" id="Phobius"/>
    </source>
</evidence>
<comment type="subcellular location">
    <subcellularLocation>
        <location evidence="1">Membrane</location>
        <topology evidence="1">Single-pass membrane protein</topology>
    </subcellularLocation>
</comment>
<accession>A0A0E0J706</accession>
<feature type="transmembrane region" description="Helical" evidence="6">
    <location>
        <begin position="59"/>
        <end position="77"/>
    </location>
</feature>
<dbReference type="AlphaFoldDB" id="A0A0E0J706"/>
<feature type="domain" description="Late embryogenesis abundant protein LEA-2 subgroup" evidence="7">
    <location>
        <begin position="109"/>
        <end position="205"/>
    </location>
</feature>
<keyword evidence="4 6" id="KW-0472">Membrane</keyword>
<dbReference type="OMA" id="CEAIVWL"/>
<dbReference type="HOGENOM" id="CLU_654473_0_0_1"/>
<organism evidence="8">
    <name type="scientific">Oryza nivara</name>
    <name type="common">Indian wild rice</name>
    <name type="synonym">Oryza sativa f. spontanea</name>
    <dbReference type="NCBI Taxonomy" id="4536"/>
    <lineage>
        <taxon>Eukaryota</taxon>
        <taxon>Viridiplantae</taxon>
        <taxon>Streptophyta</taxon>
        <taxon>Embryophyta</taxon>
        <taxon>Tracheophyta</taxon>
        <taxon>Spermatophyta</taxon>
        <taxon>Magnoliopsida</taxon>
        <taxon>Liliopsida</taxon>
        <taxon>Poales</taxon>
        <taxon>Poaceae</taxon>
        <taxon>BOP clade</taxon>
        <taxon>Oryzoideae</taxon>
        <taxon>Oryzeae</taxon>
        <taxon>Oryzinae</taxon>
        <taxon>Oryza</taxon>
    </lineage>
</organism>
<dbReference type="InterPro" id="IPR004864">
    <property type="entry name" value="LEA_2"/>
</dbReference>
<evidence type="ECO:0000256" key="2">
    <source>
        <dbReference type="ARBA" id="ARBA00022692"/>
    </source>
</evidence>
<keyword evidence="3 6" id="KW-1133">Transmembrane helix</keyword>
<keyword evidence="9" id="KW-1185">Reference proteome</keyword>
<evidence type="ECO:0000256" key="5">
    <source>
        <dbReference type="SAM" id="MobiDB-lite"/>
    </source>
</evidence>
<dbReference type="Gramene" id="ONIVA12G03240.1">
    <property type="protein sequence ID" value="ONIVA12G03240.1"/>
    <property type="gene ID" value="ONIVA12G03240"/>
</dbReference>
<dbReference type="EnsemblPlants" id="ONIVA12G03240.1">
    <property type="protein sequence ID" value="ONIVA12G03240.1"/>
    <property type="gene ID" value="ONIVA12G03240"/>
</dbReference>
<keyword evidence="2 6" id="KW-0812">Transmembrane</keyword>
<dbReference type="STRING" id="4536.A0A0E0J706"/>
<dbReference type="GO" id="GO:0005886">
    <property type="term" value="C:plasma membrane"/>
    <property type="evidence" value="ECO:0007669"/>
    <property type="project" value="TreeGrafter"/>
</dbReference>
<feature type="region of interest" description="Disordered" evidence="5">
    <location>
        <begin position="1"/>
        <end position="29"/>
    </location>
</feature>
<dbReference type="PANTHER" id="PTHR31415">
    <property type="entry name" value="OS05G0367900 PROTEIN"/>
    <property type="match status" value="1"/>
</dbReference>
<dbReference type="GO" id="GO:0009506">
    <property type="term" value="C:plasmodesma"/>
    <property type="evidence" value="ECO:0007669"/>
    <property type="project" value="TreeGrafter"/>
</dbReference>
<reference evidence="8" key="2">
    <citation type="submission" date="2018-04" db="EMBL/GenBank/DDBJ databases">
        <title>OnivRS2 (Oryza nivara Reference Sequence Version 2).</title>
        <authorList>
            <person name="Zhang J."/>
            <person name="Kudrna D."/>
            <person name="Lee S."/>
            <person name="Talag J."/>
            <person name="Rajasekar S."/>
            <person name="Welchert J."/>
            <person name="Hsing Y.-I."/>
            <person name="Wing R.A."/>
        </authorList>
    </citation>
    <scope>NUCLEOTIDE SEQUENCE [LARGE SCALE GENOMIC DNA]</scope>
    <source>
        <strain evidence="8">SL10</strain>
    </source>
</reference>
<dbReference type="InterPro" id="IPR044839">
    <property type="entry name" value="NDR1-like"/>
</dbReference>
<dbReference type="PANTHER" id="PTHR31415:SF16">
    <property type="entry name" value="HARPIN-INDUCED PROTEIN 1 CONTAINING PROTEIN"/>
    <property type="match status" value="1"/>
</dbReference>
<dbReference type="Pfam" id="PF03168">
    <property type="entry name" value="LEA_2"/>
    <property type="match status" value="1"/>
</dbReference>
<evidence type="ECO:0000313" key="9">
    <source>
        <dbReference type="Proteomes" id="UP000006591"/>
    </source>
</evidence>
<evidence type="ECO:0000256" key="3">
    <source>
        <dbReference type="ARBA" id="ARBA00022989"/>
    </source>
</evidence>
<evidence type="ECO:0000259" key="7">
    <source>
        <dbReference type="Pfam" id="PF03168"/>
    </source>
</evidence>
<evidence type="ECO:0000256" key="4">
    <source>
        <dbReference type="ARBA" id="ARBA00023136"/>
    </source>
</evidence>
<name>A0A0E0J706_ORYNI</name>
<protein>
    <recommendedName>
        <fullName evidence="7">Late embryogenesis abundant protein LEA-2 subgroup domain-containing protein</fullName>
    </recommendedName>
</protein>
<proteinExistence type="predicted"/>
<dbReference type="eggNOG" id="ENOG502R5U2">
    <property type="taxonomic scope" value="Eukaryota"/>
</dbReference>
<reference evidence="8" key="1">
    <citation type="submission" date="2015-04" db="UniProtKB">
        <authorList>
            <consortium name="EnsemblPlants"/>
        </authorList>
    </citation>
    <scope>IDENTIFICATION</scope>
    <source>
        <strain evidence="8">SL10</strain>
    </source>
</reference>
<feature type="transmembrane region" description="Helical" evidence="6">
    <location>
        <begin position="234"/>
        <end position="253"/>
    </location>
</feature>
<sequence>MALAHTKTHPSPLSNSNPSPPRRAVDQRLRRATSSSAAAAVSSAMSSGGNQERTCCGSLFTFIVTGGFVVLIYWAIFQPHHIRATVASADLTNLTVAGAAVSYKLAVRLNLYNPSLRVNIYYDELDSELRFRGERLGHATGATPAEFYQRRKSSDDVTFEFAGTGVAVAGDAAGELGKEKGKGSVSLEVAVDGKVRYRFGSIKIRQKPRIWCSLTIPVTADGGGRLDSGDRCSVNCLCAFLVSIGVAVLIYWATYQPHRIRAAVESAELSNLTVVVRNGTADGGGSGGVVYYRLAVNVTMYNPSGRAGVHYDAIRPRLLLLLAGGASLGAANATVPGVFHQPRMSTTVVAIDFDRSGGGGVAVAGDVAAELDREIKGSGGGGEVGFEMVIDARVRYKLGFIPIRARPKVRCPVRIPVKAERRRGGGGVTGFLRSGDRCTVKY</sequence>
<dbReference type="GO" id="GO:0098542">
    <property type="term" value="P:defense response to other organism"/>
    <property type="evidence" value="ECO:0007669"/>
    <property type="project" value="InterPro"/>
</dbReference>